<dbReference type="PANTHER" id="PTHR14119:SF3">
    <property type="entry name" value="ISOCHORISMATASE DOMAIN-CONTAINING PROTEIN 2"/>
    <property type="match status" value="1"/>
</dbReference>
<dbReference type="InterPro" id="IPR000868">
    <property type="entry name" value="Isochorismatase-like_dom"/>
</dbReference>
<dbReference type="InterPro" id="IPR036380">
    <property type="entry name" value="Isochorismatase-like_sf"/>
</dbReference>
<evidence type="ECO:0000259" key="1">
    <source>
        <dbReference type="Pfam" id="PF00857"/>
    </source>
</evidence>
<feature type="domain" description="Isochorismatase-like" evidence="1">
    <location>
        <begin position="19"/>
        <end position="165"/>
    </location>
</feature>
<dbReference type="PANTHER" id="PTHR14119">
    <property type="entry name" value="HYDROLASE"/>
    <property type="match status" value="1"/>
</dbReference>
<keyword evidence="3" id="KW-1185">Reference proteome</keyword>
<dbReference type="Gene3D" id="3.40.50.850">
    <property type="entry name" value="Isochorismatase-like"/>
    <property type="match status" value="1"/>
</dbReference>
<reference evidence="2 3" key="1">
    <citation type="submission" date="2024-11" db="EMBL/GenBank/DDBJ databases">
        <title>First Report of Moraxella oculi in Brazil in an Infectious Bovine Keratoconjunctivitis Outbreak.</title>
        <authorList>
            <person name="Carvalho C.V."/>
            <person name="Domingues R."/>
            <person name="Coutinho C."/>
            <person name="Honorio N.T.B.S."/>
            <person name="Faza D.R.L.R."/>
            <person name="Carvalho W.A."/>
            <person name="Machado A.B.F."/>
            <person name="Martins M.F."/>
            <person name="Gaspar E.B."/>
        </authorList>
    </citation>
    <scope>NUCLEOTIDE SEQUENCE [LARGE SCALE GENOMIC DNA]</scope>
    <source>
        <strain evidence="2 3">2117LE</strain>
    </source>
</reference>
<gene>
    <name evidence="2" type="ORF">ACJHVH_08120</name>
</gene>
<evidence type="ECO:0000313" key="2">
    <source>
        <dbReference type="EMBL" id="MFL1732946.1"/>
    </source>
</evidence>
<dbReference type="CDD" id="cd01012">
    <property type="entry name" value="YcaC_related"/>
    <property type="match status" value="1"/>
</dbReference>
<name>A0ABW8U7C4_9GAMM</name>
<dbReference type="Pfam" id="PF00857">
    <property type="entry name" value="Isochorismatase"/>
    <property type="match status" value="1"/>
</dbReference>
<dbReference type="RefSeq" id="WP_407069458.1">
    <property type="nucleotide sequence ID" value="NZ_JBJJXE010000015.1"/>
</dbReference>
<evidence type="ECO:0000313" key="3">
    <source>
        <dbReference type="Proteomes" id="UP001624684"/>
    </source>
</evidence>
<dbReference type="EMBL" id="JBJJXE010000015">
    <property type="protein sequence ID" value="MFL1732946.1"/>
    <property type="molecule type" value="Genomic_DNA"/>
</dbReference>
<organism evidence="2 3">
    <name type="scientific">Moraxella oculi</name>
    <dbReference type="NCBI Taxonomy" id="2940516"/>
    <lineage>
        <taxon>Bacteria</taxon>
        <taxon>Pseudomonadati</taxon>
        <taxon>Pseudomonadota</taxon>
        <taxon>Gammaproteobacteria</taxon>
        <taxon>Moraxellales</taxon>
        <taxon>Moraxellaceae</taxon>
        <taxon>Moraxella</taxon>
    </lineage>
</organism>
<comment type="caution">
    <text evidence="2">The sequence shown here is derived from an EMBL/GenBank/DDBJ whole genome shotgun (WGS) entry which is preliminary data.</text>
</comment>
<sequence length="188" mass="21490">MTAVLTRTHRIHQEDTQALLIDMQDKFVPHIHEMGRITHQAKILIKGLCQLDIPLTVNEQYPKGLGRTVNELSEAWNEASVFEKSSFSSVDDEPTWRHLTMHNRRHVILFGIETHVCVQQTALDLLDRGMHPVIISDATSSRNPHDRKVALNRMQAEGAVITTVESILFELIRFSKHPDFKAISQLIK</sequence>
<dbReference type="InterPro" id="IPR050993">
    <property type="entry name" value="Isochorismatase_domain"/>
</dbReference>
<keyword evidence="2" id="KW-0378">Hydrolase</keyword>
<accession>A0ABW8U7C4</accession>
<dbReference type="Proteomes" id="UP001624684">
    <property type="component" value="Unassembled WGS sequence"/>
</dbReference>
<dbReference type="GO" id="GO:0016787">
    <property type="term" value="F:hydrolase activity"/>
    <property type="evidence" value="ECO:0007669"/>
    <property type="project" value="UniProtKB-KW"/>
</dbReference>
<protein>
    <submittedName>
        <fullName evidence="2">Hydrolase</fullName>
    </submittedName>
</protein>
<proteinExistence type="predicted"/>
<dbReference type="SUPFAM" id="SSF52499">
    <property type="entry name" value="Isochorismatase-like hydrolases"/>
    <property type="match status" value="1"/>
</dbReference>